<dbReference type="GO" id="GO:0007091">
    <property type="term" value="P:metaphase/anaphase transition of mitotic cell cycle"/>
    <property type="evidence" value="ECO:0007669"/>
    <property type="project" value="TreeGrafter"/>
</dbReference>
<dbReference type="Pfam" id="PF20518">
    <property type="entry name" value="Apc1_MidN"/>
    <property type="match status" value="1"/>
</dbReference>
<comment type="similarity">
    <text evidence="1">Belongs to the APC1 family.</text>
</comment>
<feature type="compositionally biased region" description="Polar residues" evidence="6">
    <location>
        <begin position="420"/>
        <end position="435"/>
    </location>
</feature>
<keyword evidence="2" id="KW-0132">Cell division</keyword>
<keyword evidence="5" id="KW-0131">Cell cycle</keyword>
<dbReference type="FunFam" id="1.25.10.10:FF:000400">
    <property type="entry name" value="20S cyclosome subunit (APC1/BimE), putative"/>
    <property type="match status" value="1"/>
</dbReference>
<name>A0AAV9G8T3_9PEZI</name>
<dbReference type="PANTHER" id="PTHR12827:SF3">
    <property type="entry name" value="ANAPHASE-PROMOTING COMPLEX SUBUNIT 1"/>
    <property type="match status" value="1"/>
</dbReference>
<feature type="domain" description="Anaphase-promoting complex subunit 1 N-terminal" evidence="7">
    <location>
        <begin position="31"/>
        <end position="778"/>
    </location>
</feature>
<evidence type="ECO:0000313" key="10">
    <source>
        <dbReference type="Proteomes" id="UP001321760"/>
    </source>
</evidence>
<feature type="region of interest" description="Disordered" evidence="6">
    <location>
        <begin position="1924"/>
        <end position="1980"/>
    </location>
</feature>
<evidence type="ECO:0000256" key="3">
    <source>
        <dbReference type="ARBA" id="ARBA00022737"/>
    </source>
</evidence>
<evidence type="ECO:0008006" key="11">
    <source>
        <dbReference type="Google" id="ProtNLM"/>
    </source>
</evidence>
<keyword evidence="3" id="KW-0677">Repeat</keyword>
<proteinExistence type="inferred from homology"/>
<protein>
    <recommendedName>
        <fullName evidence="11">Anaphase-promoting complex subunit 1</fullName>
    </recommendedName>
</protein>
<reference evidence="9" key="1">
    <citation type="journal article" date="2023" name="Mol. Phylogenet. Evol.">
        <title>Genome-scale phylogeny and comparative genomics of the fungal order Sordariales.</title>
        <authorList>
            <person name="Hensen N."/>
            <person name="Bonometti L."/>
            <person name="Westerberg I."/>
            <person name="Brannstrom I.O."/>
            <person name="Guillou S."/>
            <person name="Cros-Aarteil S."/>
            <person name="Calhoun S."/>
            <person name="Haridas S."/>
            <person name="Kuo A."/>
            <person name="Mondo S."/>
            <person name="Pangilinan J."/>
            <person name="Riley R."/>
            <person name="LaButti K."/>
            <person name="Andreopoulos B."/>
            <person name="Lipzen A."/>
            <person name="Chen C."/>
            <person name="Yan M."/>
            <person name="Daum C."/>
            <person name="Ng V."/>
            <person name="Clum A."/>
            <person name="Steindorff A."/>
            <person name="Ohm R.A."/>
            <person name="Martin F."/>
            <person name="Silar P."/>
            <person name="Natvig D.O."/>
            <person name="Lalanne C."/>
            <person name="Gautier V."/>
            <person name="Ament-Velasquez S.L."/>
            <person name="Kruys A."/>
            <person name="Hutchinson M.I."/>
            <person name="Powell A.J."/>
            <person name="Barry K."/>
            <person name="Miller A.N."/>
            <person name="Grigoriev I.V."/>
            <person name="Debuchy R."/>
            <person name="Gladieux P."/>
            <person name="Hiltunen Thoren M."/>
            <person name="Johannesson H."/>
        </authorList>
    </citation>
    <scope>NUCLEOTIDE SEQUENCE</scope>
    <source>
        <strain evidence="9">PSN243</strain>
    </source>
</reference>
<dbReference type="InterPro" id="IPR046794">
    <property type="entry name" value="Apc1_MidN"/>
</dbReference>
<dbReference type="GO" id="GO:0031145">
    <property type="term" value="P:anaphase-promoting complex-dependent catabolic process"/>
    <property type="evidence" value="ECO:0007669"/>
    <property type="project" value="TreeGrafter"/>
</dbReference>
<feature type="domain" description="Anaphase-promoting complex subunit 1 middle" evidence="8">
    <location>
        <begin position="1046"/>
        <end position="1100"/>
    </location>
</feature>
<dbReference type="GO" id="GO:0070979">
    <property type="term" value="P:protein K11-linked ubiquitination"/>
    <property type="evidence" value="ECO:0007669"/>
    <property type="project" value="TreeGrafter"/>
</dbReference>
<accession>A0AAV9G8T3</accession>
<dbReference type="GO" id="GO:0051301">
    <property type="term" value="P:cell division"/>
    <property type="evidence" value="ECO:0007669"/>
    <property type="project" value="UniProtKB-KW"/>
</dbReference>
<feature type="compositionally biased region" description="Basic and acidic residues" evidence="6">
    <location>
        <begin position="396"/>
        <end position="410"/>
    </location>
</feature>
<evidence type="ECO:0000256" key="6">
    <source>
        <dbReference type="SAM" id="MobiDB-lite"/>
    </source>
</evidence>
<evidence type="ECO:0000259" key="8">
    <source>
        <dbReference type="Pfam" id="PF20518"/>
    </source>
</evidence>
<evidence type="ECO:0000256" key="2">
    <source>
        <dbReference type="ARBA" id="ARBA00022618"/>
    </source>
</evidence>
<dbReference type="GO" id="GO:0060090">
    <property type="term" value="F:molecular adaptor activity"/>
    <property type="evidence" value="ECO:0007669"/>
    <property type="project" value="TreeGrafter"/>
</dbReference>
<dbReference type="FunFam" id="1.25.10.10:FF:000283">
    <property type="entry name" value="Anaphase-promoting complex subunit 1"/>
    <property type="match status" value="1"/>
</dbReference>
<gene>
    <name evidence="9" type="ORF">QBC34DRAFT_442379</name>
</gene>
<dbReference type="InterPro" id="IPR011989">
    <property type="entry name" value="ARM-like"/>
</dbReference>
<dbReference type="Pfam" id="PF12859">
    <property type="entry name" value="ANAPC1"/>
    <property type="match status" value="1"/>
</dbReference>
<reference evidence="9" key="2">
    <citation type="submission" date="2023-05" db="EMBL/GenBank/DDBJ databases">
        <authorList>
            <consortium name="Lawrence Berkeley National Laboratory"/>
            <person name="Steindorff A."/>
            <person name="Hensen N."/>
            <person name="Bonometti L."/>
            <person name="Westerberg I."/>
            <person name="Brannstrom I.O."/>
            <person name="Guillou S."/>
            <person name="Cros-Aarteil S."/>
            <person name="Calhoun S."/>
            <person name="Haridas S."/>
            <person name="Kuo A."/>
            <person name="Mondo S."/>
            <person name="Pangilinan J."/>
            <person name="Riley R."/>
            <person name="Labutti K."/>
            <person name="Andreopoulos B."/>
            <person name="Lipzen A."/>
            <person name="Chen C."/>
            <person name="Yanf M."/>
            <person name="Daum C."/>
            <person name="Ng V."/>
            <person name="Clum A."/>
            <person name="Ohm R."/>
            <person name="Martin F."/>
            <person name="Silar P."/>
            <person name="Natvig D."/>
            <person name="Lalanne C."/>
            <person name="Gautier V."/>
            <person name="Ament-Velasquez S.L."/>
            <person name="Kruys A."/>
            <person name="Hutchinson M.I."/>
            <person name="Powell A.J."/>
            <person name="Barry K."/>
            <person name="Miller A.N."/>
            <person name="Grigoriev I.V."/>
            <person name="Debuchy R."/>
            <person name="Gladieux P."/>
            <person name="Thoren M.H."/>
            <person name="Johannesson H."/>
        </authorList>
    </citation>
    <scope>NUCLEOTIDE SEQUENCE</scope>
    <source>
        <strain evidence="9">PSN243</strain>
    </source>
</reference>
<feature type="compositionally biased region" description="Basic residues" evidence="6">
    <location>
        <begin position="1938"/>
        <end position="1952"/>
    </location>
</feature>
<evidence type="ECO:0000259" key="7">
    <source>
        <dbReference type="Pfam" id="PF12859"/>
    </source>
</evidence>
<dbReference type="Proteomes" id="UP001321760">
    <property type="component" value="Unassembled WGS sequence"/>
</dbReference>
<dbReference type="InterPro" id="IPR024990">
    <property type="entry name" value="Apc1"/>
</dbReference>
<comment type="caution">
    <text evidence="9">The sequence shown here is derived from an EMBL/GenBank/DDBJ whole genome shotgun (WGS) entry which is preliminary data.</text>
</comment>
<evidence type="ECO:0000256" key="4">
    <source>
        <dbReference type="ARBA" id="ARBA00022776"/>
    </source>
</evidence>
<dbReference type="Gene3D" id="1.25.10.10">
    <property type="entry name" value="Leucine-rich Repeat Variant"/>
    <property type="match status" value="3"/>
</dbReference>
<dbReference type="FunFam" id="1.25.10.10:FF:000531">
    <property type="entry name" value="Negative regulator of mitosis"/>
    <property type="match status" value="1"/>
</dbReference>
<evidence type="ECO:0000256" key="5">
    <source>
        <dbReference type="ARBA" id="ARBA00023306"/>
    </source>
</evidence>
<dbReference type="InterPro" id="IPR049255">
    <property type="entry name" value="Apc1_N"/>
</dbReference>
<feature type="compositionally biased region" description="Basic and acidic residues" evidence="6">
    <location>
        <begin position="379"/>
        <end position="389"/>
    </location>
</feature>
<feature type="compositionally biased region" description="Basic residues" evidence="6">
    <location>
        <begin position="333"/>
        <end position="344"/>
    </location>
</feature>
<keyword evidence="4" id="KW-0498">Mitosis</keyword>
<organism evidence="9 10">
    <name type="scientific">Podospora aff. communis PSN243</name>
    <dbReference type="NCBI Taxonomy" id="3040156"/>
    <lineage>
        <taxon>Eukaryota</taxon>
        <taxon>Fungi</taxon>
        <taxon>Dikarya</taxon>
        <taxon>Ascomycota</taxon>
        <taxon>Pezizomycotina</taxon>
        <taxon>Sordariomycetes</taxon>
        <taxon>Sordariomycetidae</taxon>
        <taxon>Sordariales</taxon>
        <taxon>Podosporaceae</taxon>
        <taxon>Podospora</taxon>
    </lineage>
</organism>
<dbReference type="PANTHER" id="PTHR12827">
    <property type="entry name" value="MEIOTIC CHECKPOINT REGULATOR TSG24 FAMILY MEMBER"/>
    <property type="match status" value="1"/>
</dbReference>
<feature type="region of interest" description="Disordered" evidence="6">
    <location>
        <begin position="90"/>
        <end position="113"/>
    </location>
</feature>
<feature type="region of interest" description="Disordered" evidence="6">
    <location>
        <begin position="330"/>
        <end position="456"/>
    </location>
</feature>
<keyword evidence="10" id="KW-1185">Reference proteome</keyword>
<evidence type="ECO:0000313" key="9">
    <source>
        <dbReference type="EMBL" id="KAK4444572.1"/>
    </source>
</evidence>
<dbReference type="GO" id="GO:0005680">
    <property type="term" value="C:anaphase-promoting complex"/>
    <property type="evidence" value="ECO:0007669"/>
    <property type="project" value="InterPro"/>
</dbReference>
<dbReference type="EMBL" id="MU865975">
    <property type="protein sequence ID" value="KAK4444572.1"/>
    <property type="molecule type" value="Genomic_DNA"/>
</dbReference>
<sequence>MASVTSLGLHQPTGLPYAIAEGILPPNPPAALYTWEISVDREGDSDHVDELLTTETAVIWSRGGLFRKSFTSSIENEPVTQALLAYFPASADSNDTTPDDNPPSTRKDAPKKNAAPALSRALVVFLKTQAHIFFLSGASHIVHMPFEVESACAAPCGVIIQRKSRGNNAAAMSLRIPKVPPTSFVSSQLSPFAAPRVNVTEFSTEALGKPKTLPLRLSSTLENMWHAQVPLDVPDSHWPRLVCLTDPLLEIGLVVTQTGAPRKQGRRRSSIGSLFLNPAEEILYVQEVQLGADSEAGKRTLNIAVTVNREINMYSVWRLAYLEHEDPFIGKQKEKKPKPSRRRSSMAPGLASGTATPLHPSMRESFGAPLPGKRTRKSVRIEENEKILDKALSSLDPEKGADATRRESRRVSSLLARGDLSTSQDRSTFVDQSIHQAHGSRRAESHGSQRGRVSGGYGLPSFSGTFNQSLNSLAEAPVDNLLEELRAGGDFEGFHNMGLEDHDFEGLTQEMLFTKIYSIPVDNANVRYSLSSLPARTQSKVFVLVGPPTATDSQGRTSILVGIQDPVDKRLQLLTLLVENQPTGRSKPAPGADSINIVFGELRRVQSVVDSCKISGGDEGGDSMMILSEDRTGGRELSLQSPWGKVTKLAIPFLLFDNKTSLDYTGSLRTDKETRNRSSIGVDITGTQLDSLCHSQPRGVLDLRDRHGKHHRVRVKLRPSSHQVSRAIDVCRSVLPADLAEKFLAGWWQVTRWLQNAKLGSSAQRVVDNEWSSFVILILSSFLVLESPSGDLRRTRARSAGQSLPNSSWEAMQAFTAPNSAACSPWARRKAWLWMLEDGLLEAPPDPDVYLPKPSSFITIHTSLARKYLASAEGAAAFGPLGYLPTAVNRDQESRNMAAWGIIMGLHLLVEEQRLTILTPEDSLPNCTDLRGLLCQVAKWLKWPKFQAVYALGMETAPDMVDDSVTLPNTNLDEPSDTYCVLSWIQAHLTAKPANEFPSLAKVYATASRDTLAETSRQHLWTALTPRTAMFERLFGLLRSVKNHVEMVVAMHECGFTAQILETLPEAVLTPLQDVIFMCQSNPPSSWPVDLLALVNRTDIAGILKSGKVWRASGTDSHSVSHVAKWDFKMLAQHIGNMPEQAEETDGSERQAVVRSLFREDRRLNEAQNLLSSTTSRVLKLDPRPEWTESEYLERQKELATTAATGTLAIPAGRGLLYYSLRYPLLTQKYHIGGFNLTCLVKPPNNTVGVDKSLFTEEKINWAFFHQGVAGGLAISPHAKGIDTSWILYNKPGQDLSNRHAGFLLALGLNGHLKSVAKWVAFKYLTPKHTMTSIGLLLGLAASYMGTMDSLITRLLSVHVTRMLPRGAAELNLSKHTQTTGVMGIGLLYCNSQHRRMSEIMMSEIEHIEDGEEEEPLRDEGYRLAAGFALGFINLGKGNDLKGLRDMRLTEKLLTIATSTKRVELVHVLDRSAAAAVVAIALIFMKSEDHIVARKIDVPDSILQFDYVRPDILLLRTMAKNIVMWKEIDPTFEWIKKGLPVEYRSKSRLTNVNKLKSRDLPFFSILAGLCWSLGLRFAGSANPQVRDLLIHYLDQFIRIVRTPPGNFDSELARGNARMCMDLLALSCAMVMAGTGDLAVLRRLRSLHGRDDANTTYGSHLAAHLAIGALFLGCGTATFGTSDLATASLIVAFYPLFPTSVQDNRSHLQAFRHFWVLATDPRCFVTKDLTTGQPINVPIQIELKTGSPSAVAAANAAELQTSGTVTIRRQTPCLLPPLEDVVRVSTDASAMGFWNQVIDFESSPHLVEDFRRTQSVYLRHRPAHENPYPATLLALGNSGMETDRDPFQWVFTLKALRSLTHSERAVVMDRLGSGGGVGEGEGATTVVDAKLVLRSGLDGWSRDKLLGLKLLFEWADRRSTLVKPAAVTTPTPEETNGGKAKREKPKSRKGKKKVSLEPTAAEKATAGQGSKAATPEAENGWWLRDSTIEELKGMTWLAVRDG</sequence>
<evidence type="ECO:0000256" key="1">
    <source>
        <dbReference type="ARBA" id="ARBA00010547"/>
    </source>
</evidence>